<dbReference type="InParanoid" id="A0A6L2PAS1"/>
<dbReference type="Gene3D" id="3.30.160.60">
    <property type="entry name" value="Classic Zinc Finger"/>
    <property type="match status" value="4"/>
</dbReference>
<dbReference type="GO" id="GO:0006357">
    <property type="term" value="P:regulation of transcription by RNA polymerase II"/>
    <property type="evidence" value="ECO:0007669"/>
    <property type="project" value="TreeGrafter"/>
</dbReference>
<dbReference type="InterPro" id="IPR050589">
    <property type="entry name" value="Ikaros_C2H2-ZF"/>
</dbReference>
<sequence length="1109" mass="120271">MAHSSVQHDHHCKDCGLYFDSFKSLDVHLNYHKENLLMRWATQPDETNNNNASSNKQRGGITTAPADSSNGMIKPDLGHPSGGGSPQHNTFNHPPTPSSYSSAPSPYQDSSAQRFSPMGSTAYSLSDRTPPQQQNGVLHQFHQQYSTFLTPNSEGSGYFTDGSGNSGYILGLGTDFPASSNVDNLRSSPNSVSSQSPSSSIGPVTSSGGIHRYNPYHRPSSGSQLYGPDRNNGVTSSGPSPNSYQPSTTPQQCDKCGTLCNSSSALLDHINAAHPSTSPPYMNNQLHFQQEAMFRNYHGNNGSPDIAAAGQQDASKIKDEPAAEILDLDSHKVHQVYQPEEEATAIRPTAGSENSVRDGNPHSVSAMLWGTEPQNSANNHASSTTPSGFRGVTSTEGITVPRQQPMTYQKAGVYPPHLAPVPGQVMHPHLHHITSVPNNISSSSLPPPGPMSSTSPHQHKNGPPIHQSSQQPGNQTWKSNEARRPKTYNCSACNKWFTSSGHLKRHYNTTLHKNAVKQSGAPDPATQPISSHHHPGRAATDVATSSRGTPSRDHVAQHSPVSSGLGSQLVTMVEDSSRSDDATSNGNFGRITPSVQQGSLPLTGNQQQATSPPNLMAGPSTTVEAQTGGLQFLAPNYSESSPLHNPSNSVRTSPVPAPQILPEALMHHQLETTQAVPSQHPYMLGQVVSPPCPQPPSSLPLSHHLIHHPIPHQTLHTSPHSTPPMLQMTNITEMYSPNGQPPHISMLQELQPVLPTSINNHLTITGNCGSSGGTMSPLNTQDDQQFLFPITSSPQQDNQPLPSFAEIGHHPFTANSLSGFSGLTAATLLPSYGMVSSGPTRKLTDNVGGLMKSDYQQMMASLKLSDAFNNNLYWVNNFEDQNSVLDDTNSNTLHTDSNGSGGDENVSSNVSPVRTPDCCISNVNYDKTLQLVTPATDIKCEDDITSSGTEEVTSMTVNNNNINTTTNNKRISNAKESNFKSMFISRGDLHKCIECDKLFNKACYLTQHNKSFHNGDKPFKCDRCGKRFNSEPVYKQHLGKHAGDKPYKCESCPKQFNHKTDLRRHMCLHTGNKPYECDICGKGFIRKDHMLKHCDTHRRKAGHFQHNSQ</sequence>
<dbReference type="Proteomes" id="UP000502823">
    <property type="component" value="Unassembled WGS sequence"/>
</dbReference>
<evidence type="ECO:0000256" key="5">
    <source>
        <dbReference type="ARBA" id="ARBA00022833"/>
    </source>
</evidence>
<keyword evidence="6" id="KW-0238">DNA-binding</keyword>
<dbReference type="InterPro" id="IPR013087">
    <property type="entry name" value="Znf_C2H2_type"/>
</dbReference>
<dbReference type="OrthoDB" id="8117402at2759"/>
<dbReference type="FunFam" id="3.30.160.60:FF:000448">
    <property type="entry name" value="RE1-silencing transcription factor A"/>
    <property type="match status" value="1"/>
</dbReference>
<reference evidence="12" key="1">
    <citation type="submission" date="2020-01" db="EMBL/GenBank/DDBJ databases">
        <title>Draft genome sequence of the Termite Coptotermes fromosanus.</title>
        <authorList>
            <person name="Itakura S."/>
            <person name="Yosikawa Y."/>
            <person name="Umezawa K."/>
        </authorList>
    </citation>
    <scope>NUCLEOTIDE SEQUENCE [LARGE SCALE GENOMIC DNA]</scope>
</reference>
<dbReference type="Pfam" id="PF12171">
    <property type="entry name" value="zf-C2H2_jaz"/>
    <property type="match status" value="1"/>
</dbReference>
<feature type="compositionally biased region" description="Polar residues" evidence="9">
    <location>
        <begin position="886"/>
        <end position="898"/>
    </location>
</feature>
<dbReference type="Pfam" id="PF00096">
    <property type="entry name" value="zf-C2H2"/>
    <property type="match status" value="2"/>
</dbReference>
<feature type="compositionally biased region" description="Low complexity" evidence="9">
    <location>
        <begin position="187"/>
        <end position="209"/>
    </location>
</feature>
<feature type="region of interest" description="Disordered" evidence="9">
    <location>
        <begin position="516"/>
        <end position="618"/>
    </location>
</feature>
<evidence type="ECO:0000256" key="9">
    <source>
        <dbReference type="SAM" id="MobiDB-lite"/>
    </source>
</evidence>
<feature type="compositionally biased region" description="Polar residues" evidence="9">
    <location>
        <begin position="118"/>
        <end position="134"/>
    </location>
</feature>
<dbReference type="FunFam" id="3.30.160.60:FF:000624">
    <property type="entry name" value="zinc finger protein 697"/>
    <property type="match status" value="1"/>
</dbReference>
<feature type="compositionally biased region" description="Polar residues" evidence="9">
    <location>
        <begin position="466"/>
        <end position="479"/>
    </location>
</feature>
<dbReference type="GO" id="GO:0008270">
    <property type="term" value="F:zinc ion binding"/>
    <property type="evidence" value="ECO:0007669"/>
    <property type="project" value="UniProtKB-KW"/>
</dbReference>
<dbReference type="InterPro" id="IPR022755">
    <property type="entry name" value="Znf_C2H2_jaz"/>
</dbReference>
<dbReference type="SUPFAM" id="SSF57667">
    <property type="entry name" value="beta-beta-alpha zinc fingers"/>
    <property type="match status" value="3"/>
</dbReference>
<dbReference type="EMBL" id="BLKM01000149">
    <property type="protein sequence ID" value="GFG29509.1"/>
    <property type="molecule type" value="Genomic_DNA"/>
</dbReference>
<feature type="compositionally biased region" description="Low complexity" evidence="9">
    <location>
        <begin position="98"/>
        <end position="113"/>
    </location>
</feature>
<feature type="region of interest" description="Disordered" evidence="9">
    <location>
        <begin position="181"/>
        <end position="252"/>
    </location>
</feature>
<evidence type="ECO:0000256" key="3">
    <source>
        <dbReference type="ARBA" id="ARBA00022737"/>
    </source>
</evidence>
<dbReference type="PANTHER" id="PTHR24404">
    <property type="entry name" value="ZINC FINGER PROTEIN"/>
    <property type="match status" value="1"/>
</dbReference>
<dbReference type="AlphaFoldDB" id="A0A6L2PAS1"/>
<feature type="domain" description="C2H2-type" evidence="10">
    <location>
        <begin position="1047"/>
        <end position="1074"/>
    </location>
</feature>
<feature type="region of interest" description="Disordered" evidence="9">
    <location>
        <begin position="44"/>
        <end position="134"/>
    </location>
</feature>
<keyword evidence="3" id="KW-0677">Repeat</keyword>
<protein>
    <recommendedName>
        <fullName evidence="10">C2H2-type domain-containing protein</fullName>
    </recommendedName>
</protein>
<dbReference type="GO" id="GO:0000978">
    <property type="term" value="F:RNA polymerase II cis-regulatory region sequence-specific DNA binding"/>
    <property type="evidence" value="ECO:0007669"/>
    <property type="project" value="TreeGrafter"/>
</dbReference>
<proteinExistence type="predicted"/>
<feature type="domain" description="C2H2-type" evidence="10">
    <location>
        <begin position="990"/>
        <end position="1018"/>
    </location>
</feature>
<comment type="subcellular location">
    <subcellularLocation>
        <location evidence="1">Nucleus</location>
    </subcellularLocation>
</comment>
<evidence type="ECO:0000259" key="10">
    <source>
        <dbReference type="PROSITE" id="PS50157"/>
    </source>
</evidence>
<feature type="region of interest" description="Disordered" evidence="9">
    <location>
        <begin position="886"/>
        <end position="910"/>
    </location>
</feature>
<feature type="compositionally biased region" description="Polar residues" evidence="9">
    <location>
        <begin position="582"/>
        <end position="618"/>
    </location>
</feature>
<comment type="caution">
    <text evidence="11">The sequence shown here is derived from an EMBL/GenBank/DDBJ whole genome shotgun (WGS) entry which is preliminary data.</text>
</comment>
<keyword evidence="2" id="KW-0479">Metal-binding</keyword>
<keyword evidence="4 8" id="KW-0863">Zinc-finger</keyword>
<feature type="compositionally biased region" description="Polar residues" evidence="9">
    <location>
        <begin position="559"/>
        <end position="570"/>
    </location>
</feature>
<evidence type="ECO:0000313" key="12">
    <source>
        <dbReference type="Proteomes" id="UP000502823"/>
    </source>
</evidence>
<keyword evidence="7" id="KW-0539">Nucleus</keyword>
<dbReference type="GO" id="GO:0003700">
    <property type="term" value="F:DNA-binding transcription factor activity"/>
    <property type="evidence" value="ECO:0007669"/>
    <property type="project" value="TreeGrafter"/>
</dbReference>
<evidence type="ECO:0000313" key="11">
    <source>
        <dbReference type="EMBL" id="GFG29509.1"/>
    </source>
</evidence>
<dbReference type="PANTHER" id="PTHR24404:SF106">
    <property type="entry name" value="C2H2-TYPE DOMAIN-CONTAINING PROTEIN"/>
    <property type="match status" value="1"/>
</dbReference>
<feature type="domain" description="C2H2-type" evidence="10">
    <location>
        <begin position="488"/>
        <end position="517"/>
    </location>
</feature>
<feature type="domain" description="C2H2-type" evidence="10">
    <location>
        <begin position="1075"/>
        <end position="1102"/>
    </location>
</feature>
<feature type="region of interest" description="Disordered" evidence="9">
    <location>
        <begin position="372"/>
        <end position="401"/>
    </location>
</feature>
<dbReference type="GO" id="GO:0005634">
    <property type="term" value="C:nucleus"/>
    <property type="evidence" value="ECO:0007669"/>
    <property type="project" value="UniProtKB-SubCell"/>
</dbReference>
<keyword evidence="5" id="KW-0862">Zinc</keyword>
<dbReference type="InterPro" id="IPR036236">
    <property type="entry name" value="Znf_C2H2_sf"/>
</dbReference>
<dbReference type="SMART" id="SM00355">
    <property type="entry name" value="ZnF_C2H2"/>
    <property type="match status" value="7"/>
</dbReference>
<evidence type="ECO:0000256" key="1">
    <source>
        <dbReference type="ARBA" id="ARBA00004123"/>
    </source>
</evidence>
<keyword evidence="12" id="KW-1185">Reference proteome</keyword>
<accession>A0A6L2PAS1</accession>
<dbReference type="FunFam" id="3.30.160.60:FF:000446">
    <property type="entry name" value="Zinc finger protein"/>
    <property type="match status" value="1"/>
</dbReference>
<evidence type="ECO:0000256" key="6">
    <source>
        <dbReference type="ARBA" id="ARBA00023125"/>
    </source>
</evidence>
<evidence type="ECO:0000256" key="4">
    <source>
        <dbReference type="ARBA" id="ARBA00022771"/>
    </source>
</evidence>
<feature type="domain" description="C2H2-type" evidence="10">
    <location>
        <begin position="1019"/>
        <end position="1046"/>
    </location>
</feature>
<feature type="compositionally biased region" description="Polar residues" evidence="9">
    <location>
        <begin position="232"/>
        <end position="252"/>
    </location>
</feature>
<name>A0A6L2PAS1_COPFO</name>
<gene>
    <name evidence="11" type="ORF">Cfor_05062</name>
</gene>
<evidence type="ECO:0000256" key="2">
    <source>
        <dbReference type="ARBA" id="ARBA00022723"/>
    </source>
</evidence>
<dbReference type="PROSITE" id="PS50157">
    <property type="entry name" value="ZINC_FINGER_C2H2_2"/>
    <property type="match status" value="6"/>
</dbReference>
<feature type="compositionally biased region" description="Low complexity" evidence="9">
    <location>
        <begin position="435"/>
        <end position="444"/>
    </location>
</feature>
<feature type="domain" description="C2H2-type" evidence="10">
    <location>
        <begin position="251"/>
        <end position="279"/>
    </location>
</feature>
<evidence type="ECO:0000256" key="7">
    <source>
        <dbReference type="ARBA" id="ARBA00023242"/>
    </source>
</evidence>
<feature type="compositionally biased region" description="Polar residues" evidence="9">
    <location>
        <begin position="44"/>
        <end position="57"/>
    </location>
</feature>
<dbReference type="Pfam" id="PF12874">
    <property type="entry name" value="zf-met"/>
    <property type="match status" value="1"/>
</dbReference>
<feature type="region of interest" description="Disordered" evidence="9">
    <location>
        <begin position="434"/>
        <end position="484"/>
    </location>
</feature>
<evidence type="ECO:0000256" key="8">
    <source>
        <dbReference type="PROSITE-ProRule" id="PRU00042"/>
    </source>
</evidence>
<dbReference type="PROSITE" id="PS00028">
    <property type="entry name" value="ZINC_FINGER_C2H2_1"/>
    <property type="match status" value="7"/>
</dbReference>
<organism evidence="11 12">
    <name type="scientific">Coptotermes formosanus</name>
    <name type="common">Formosan subterranean termite</name>
    <dbReference type="NCBI Taxonomy" id="36987"/>
    <lineage>
        <taxon>Eukaryota</taxon>
        <taxon>Metazoa</taxon>
        <taxon>Ecdysozoa</taxon>
        <taxon>Arthropoda</taxon>
        <taxon>Hexapoda</taxon>
        <taxon>Insecta</taxon>
        <taxon>Pterygota</taxon>
        <taxon>Neoptera</taxon>
        <taxon>Polyneoptera</taxon>
        <taxon>Dictyoptera</taxon>
        <taxon>Blattodea</taxon>
        <taxon>Blattoidea</taxon>
        <taxon>Termitoidae</taxon>
        <taxon>Rhinotermitidae</taxon>
        <taxon>Coptotermes</taxon>
    </lineage>
</organism>